<gene>
    <name evidence="3" type="ordered locus">Strop_3694</name>
</gene>
<dbReference type="EMBL" id="CP000667">
    <property type="protein sequence ID" value="ABP56125.1"/>
    <property type="molecule type" value="Genomic_DNA"/>
</dbReference>
<dbReference type="InterPro" id="IPR013154">
    <property type="entry name" value="ADH-like_N"/>
</dbReference>
<dbReference type="InterPro" id="IPR011032">
    <property type="entry name" value="GroES-like_sf"/>
</dbReference>
<keyword evidence="1" id="KW-0732">Signal</keyword>
<dbReference type="eggNOG" id="COG0604">
    <property type="taxonomic scope" value="Bacteria"/>
</dbReference>
<accession>A4XB26</accession>
<dbReference type="InterPro" id="IPR020843">
    <property type="entry name" value="ER"/>
</dbReference>
<evidence type="ECO:0000313" key="4">
    <source>
        <dbReference type="Proteomes" id="UP000000235"/>
    </source>
</evidence>
<feature type="signal peptide" evidence="1">
    <location>
        <begin position="1"/>
        <end position="27"/>
    </location>
</feature>
<dbReference type="PANTHER" id="PTHR45033">
    <property type="match status" value="1"/>
</dbReference>
<dbReference type="HOGENOM" id="CLU_026673_3_4_11"/>
<dbReference type="STRING" id="369723.Strop_3694"/>
<dbReference type="Pfam" id="PF13602">
    <property type="entry name" value="ADH_zinc_N_2"/>
    <property type="match status" value="1"/>
</dbReference>
<feature type="domain" description="Enoyl reductase (ER)" evidence="2">
    <location>
        <begin position="34"/>
        <end position="334"/>
    </location>
</feature>
<evidence type="ECO:0000259" key="2">
    <source>
        <dbReference type="SMART" id="SM00829"/>
    </source>
</evidence>
<dbReference type="SMART" id="SM00829">
    <property type="entry name" value="PKS_ER"/>
    <property type="match status" value="1"/>
</dbReference>
<dbReference type="SUPFAM" id="SSF50129">
    <property type="entry name" value="GroES-like"/>
    <property type="match status" value="1"/>
</dbReference>
<dbReference type="InterPro" id="IPR052711">
    <property type="entry name" value="Zinc_ADH-like"/>
</dbReference>
<feature type="chain" id="PRO_5002676818" evidence="1">
    <location>
        <begin position="28"/>
        <end position="338"/>
    </location>
</feature>
<protein>
    <submittedName>
        <fullName evidence="3">Alcohol dehydrogenase, zinc-binding domain protein</fullName>
    </submittedName>
</protein>
<keyword evidence="4" id="KW-1185">Reference proteome</keyword>
<proteinExistence type="predicted"/>
<dbReference type="GO" id="GO:0016491">
    <property type="term" value="F:oxidoreductase activity"/>
    <property type="evidence" value="ECO:0007669"/>
    <property type="project" value="InterPro"/>
</dbReference>
<dbReference type="AlphaFoldDB" id="A4XB26"/>
<dbReference type="Proteomes" id="UP000000235">
    <property type="component" value="Chromosome"/>
</dbReference>
<reference evidence="4" key="1">
    <citation type="journal article" date="2007" name="Proc. Natl. Acad. Sci. U.S.A.">
        <title>Genome sequencing reveals complex secondary metabolome in the marine actinomycete Salinispora tropica.</title>
        <authorList>
            <person name="Udwary D.W."/>
            <person name="Zeigler L."/>
            <person name="Asolkar R.N."/>
            <person name="Singan V."/>
            <person name="Lapidus A."/>
            <person name="Fenical W."/>
            <person name="Jensen P.R."/>
            <person name="Moore B.S."/>
        </authorList>
    </citation>
    <scope>NUCLEOTIDE SEQUENCE [LARGE SCALE GENOMIC DNA]</scope>
    <source>
        <strain evidence="4">ATCC BAA-916 / DSM 44818 / CNB-440</strain>
    </source>
</reference>
<name>A4XB26_SALTO</name>
<dbReference type="Pfam" id="PF08240">
    <property type="entry name" value="ADH_N"/>
    <property type="match status" value="1"/>
</dbReference>
<dbReference type="KEGG" id="stp:Strop_3694"/>
<dbReference type="SUPFAM" id="SSF51735">
    <property type="entry name" value="NAD(P)-binding Rossmann-fold domains"/>
    <property type="match status" value="1"/>
</dbReference>
<evidence type="ECO:0000256" key="1">
    <source>
        <dbReference type="SAM" id="SignalP"/>
    </source>
</evidence>
<organism evidence="3 4">
    <name type="scientific">Salinispora tropica (strain ATCC BAA-916 / DSM 44818 / JCM 13857 / NBRC 105044 / CNB-440)</name>
    <dbReference type="NCBI Taxonomy" id="369723"/>
    <lineage>
        <taxon>Bacteria</taxon>
        <taxon>Bacillati</taxon>
        <taxon>Actinomycetota</taxon>
        <taxon>Actinomycetes</taxon>
        <taxon>Micromonosporales</taxon>
        <taxon>Micromonosporaceae</taxon>
        <taxon>Salinispora</taxon>
    </lineage>
</organism>
<sequence>MSPGTRQRAFWSSACVVTVPIMRAAFASSFDDANPLAALTVGERPEPAHHGDDWVTIQVTASSLNHHDLWSLRGVGLRAEQLPMILGCDATGVDPDGTPVVVYPVIPTPSDPRGISILSEHFPGTLAERVAVPRANLLPLPTGLAATDAACLPTAWLTAWRMLTTRGRVDEAAAVLVQGAGGGVATAAVALAAAMGKRVYATSRDAAKRERVAALGATAVEPGARLPERVDLVIETVGAATFDHSLKSAAPMARIVVSGATAGYEPKVNLRRVFAMQLEILGTSMGTPDELAALLAFCAERGLRPVVDRVVPFTTVEEAFARLHSGDVFGKVVVDHAA</sequence>
<dbReference type="InterPro" id="IPR036291">
    <property type="entry name" value="NAD(P)-bd_dom_sf"/>
</dbReference>
<dbReference type="Gene3D" id="3.90.180.10">
    <property type="entry name" value="Medium-chain alcohol dehydrogenases, catalytic domain"/>
    <property type="match status" value="1"/>
</dbReference>
<evidence type="ECO:0000313" key="3">
    <source>
        <dbReference type="EMBL" id="ABP56125.1"/>
    </source>
</evidence>
<dbReference type="PANTHER" id="PTHR45033:SF3">
    <property type="entry name" value="DEHYDROGENASE, PUTATIVE (AFU_ORTHOLOGUE AFUA_2G13270)-RELATED"/>
    <property type="match status" value="1"/>
</dbReference>